<comment type="caution">
    <text evidence="2">The sequence shown here is derived from an EMBL/GenBank/DDBJ whole genome shotgun (WGS) entry which is preliminary data.</text>
</comment>
<feature type="compositionally biased region" description="Basic and acidic residues" evidence="1">
    <location>
        <begin position="16"/>
        <end position="46"/>
    </location>
</feature>
<protein>
    <submittedName>
        <fullName evidence="2">Uncharacterized protein</fullName>
    </submittedName>
</protein>
<evidence type="ECO:0000313" key="2">
    <source>
        <dbReference type="EMBL" id="PWW77367.1"/>
    </source>
</evidence>
<feature type="compositionally biased region" description="Basic and acidic residues" evidence="1">
    <location>
        <begin position="72"/>
        <end position="98"/>
    </location>
</feature>
<evidence type="ECO:0000256" key="1">
    <source>
        <dbReference type="SAM" id="MobiDB-lite"/>
    </source>
</evidence>
<feature type="compositionally biased region" description="Acidic residues" evidence="1">
    <location>
        <begin position="59"/>
        <end position="71"/>
    </location>
</feature>
<dbReference type="AlphaFoldDB" id="A0A317SUX8"/>
<gene>
    <name evidence="2" type="ORF">C7212DRAFT_342299</name>
</gene>
<name>A0A317SUX8_9PEZI</name>
<reference evidence="2 3" key="1">
    <citation type="submission" date="2018-03" db="EMBL/GenBank/DDBJ databases">
        <title>Genomes of Pezizomycetes fungi and the evolution of truffles.</title>
        <authorList>
            <person name="Murat C."/>
            <person name="Payen T."/>
            <person name="Noel B."/>
            <person name="Kuo A."/>
            <person name="Martin F.M."/>
        </authorList>
    </citation>
    <scope>NUCLEOTIDE SEQUENCE [LARGE SCALE GENOMIC DNA]</scope>
    <source>
        <strain evidence="2">091103-1</strain>
    </source>
</reference>
<sequence>MSIELKFCPLPSRVPSRRERARPLRERKGRRWKGDAEELGVGERGEAMGGKCWRPIWEEGEEEDEVEEEGMEKEKLEKEMERVEGKGRAKGKGEGERRASRKGLMGGSGAV</sequence>
<dbReference type="EMBL" id="PYWC01000023">
    <property type="protein sequence ID" value="PWW77367.1"/>
    <property type="molecule type" value="Genomic_DNA"/>
</dbReference>
<evidence type="ECO:0000313" key="3">
    <source>
        <dbReference type="Proteomes" id="UP000246991"/>
    </source>
</evidence>
<accession>A0A317SUX8</accession>
<proteinExistence type="predicted"/>
<feature type="region of interest" description="Disordered" evidence="1">
    <location>
        <begin position="14"/>
        <end position="46"/>
    </location>
</feature>
<organism evidence="2 3">
    <name type="scientific">Tuber magnatum</name>
    <name type="common">white Piedmont truffle</name>
    <dbReference type="NCBI Taxonomy" id="42249"/>
    <lineage>
        <taxon>Eukaryota</taxon>
        <taxon>Fungi</taxon>
        <taxon>Dikarya</taxon>
        <taxon>Ascomycota</taxon>
        <taxon>Pezizomycotina</taxon>
        <taxon>Pezizomycetes</taxon>
        <taxon>Pezizales</taxon>
        <taxon>Tuberaceae</taxon>
        <taxon>Tuber</taxon>
    </lineage>
</organism>
<keyword evidence="3" id="KW-1185">Reference proteome</keyword>
<feature type="region of interest" description="Disordered" evidence="1">
    <location>
        <begin position="59"/>
        <end position="111"/>
    </location>
</feature>
<dbReference type="Proteomes" id="UP000246991">
    <property type="component" value="Unassembled WGS sequence"/>
</dbReference>